<dbReference type="AlphaFoldDB" id="A0A3D9H0P7"/>
<gene>
    <name evidence="1" type="ORF">DFQ10_108128</name>
</gene>
<name>A0A3D9H0P7_9FLAO</name>
<dbReference type="RefSeq" id="WP_115818361.1">
    <property type="nucleotide sequence ID" value="NZ_QRDV01000008.1"/>
</dbReference>
<sequence>MKLVQLIELLNKAESENGYENYDDELAYAYGEIFGKEKLDKVINSTGWPKDYHFCWDELIIKKLNNDLLNSQKYLSLIKSKHEKFWITIDLIKNALFELSNSQIGIDLIDSLQIEDLKFKGYRLLLKYYALNGDLINFKNTLAKCDTKKGPRDEIYGAKGFLLSALVNIDGFHKTYELSQSNFFKNKSTDYILDLTVPMTKESDIEKLDVFLNQYPELEEKMPTLRQTLYIELVKNNDFNQEFFNNALIYLEKIPKKDRYDWDVFELAVTTKNLDLIKRCKKVLKTPTVRKELNKYIDSISKN</sequence>
<accession>A0A3D9H0P7</accession>
<dbReference type="EMBL" id="QRDV01000008">
    <property type="protein sequence ID" value="RED42721.1"/>
    <property type="molecule type" value="Genomic_DNA"/>
</dbReference>
<evidence type="ECO:0000313" key="2">
    <source>
        <dbReference type="Proteomes" id="UP000256980"/>
    </source>
</evidence>
<dbReference type="Proteomes" id="UP000256980">
    <property type="component" value="Unassembled WGS sequence"/>
</dbReference>
<comment type="caution">
    <text evidence="1">The sequence shown here is derived from an EMBL/GenBank/DDBJ whole genome shotgun (WGS) entry which is preliminary data.</text>
</comment>
<proteinExistence type="predicted"/>
<dbReference type="OrthoDB" id="1427094at2"/>
<evidence type="ECO:0000313" key="1">
    <source>
        <dbReference type="EMBL" id="RED42721.1"/>
    </source>
</evidence>
<reference evidence="1 2" key="1">
    <citation type="submission" date="2018-07" db="EMBL/GenBank/DDBJ databases">
        <title>Genomic Encyclopedia of Type Strains, Phase III (KMG-III): the genomes of soil and plant-associated and newly described type strains.</title>
        <authorList>
            <person name="Whitman W."/>
        </authorList>
    </citation>
    <scope>NUCLEOTIDE SEQUENCE [LARGE SCALE GENOMIC DNA]</scope>
    <source>
        <strain evidence="1 2">CECT 7946</strain>
    </source>
</reference>
<protein>
    <submittedName>
        <fullName evidence="1">Uncharacterized protein</fullName>
    </submittedName>
</protein>
<keyword evidence="2" id="KW-1185">Reference proteome</keyword>
<organism evidence="1 2">
    <name type="scientific">Winogradskyella eximia</name>
    <dbReference type="NCBI Taxonomy" id="262006"/>
    <lineage>
        <taxon>Bacteria</taxon>
        <taxon>Pseudomonadati</taxon>
        <taxon>Bacteroidota</taxon>
        <taxon>Flavobacteriia</taxon>
        <taxon>Flavobacteriales</taxon>
        <taxon>Flavobacteriaceae</taxon>
        <taxon>Winogradskyella</taxon>
    </lineage>
</organism>